<dbReference type="Pfam" id="PF03466">
    <property type="entry name" value="LysR_substrate"/>
    <property type="match status" value="1"/>
</dbReference>
<comment type="similarity">
    <text evidence="1">Belongs to the LysR transcriptional regulatory family.</text>
</comment>
<dbReference type="AlphaFoldDB" id="A0A157NS95"/>
<evidence type="ECO:0000256" key="1">
    <source>
        <dbReference type="ARBA" id="ARBA00009437"/>
    </source>
</evidence>
<sequence length="311" mass="34411">MRLSNTGLLARLPSLRSLLVFNVAGKHLNLVRASEELFQTQGALSRQLKALEDHVGVALFERGPRGLRFTQEGELLYDFTCRAFDLLGTGLNRLVLDVERQTLVVSAARSFSLRNLAARLPEFVAAHPWIDLRIDVHRFYADLESSGVDISIRLGTGDWPHYRVLRLTDDVIIPVCTPAVASSLQATASSDGIDGPLAQPAFLRNTERDYLDLWNQDDRHRLQPEDGPSLNFNDSATLLGVLEAGMGVTLIRSSLVDAALQRGTLVQPYPGEVRDGLNYHAVCAPRSSDKPAVMLFLQWLRHVYPAHAIVG</sequence>
<dbReference type="InterPro" id="IPR036388">
    <property type="entry name" value="WH-like_DNA-bd_sf"/>
</dbReference>
<evidence type="ECO:0000256" key="4">
    <source>
        <dbReference type="ARBA" id="ARBA00023163"/>
    </source>
</evidence>
<evidence type="ECO:0000313" key="6">
    <source>
        <dbReference type="EMBL" id="SAI23619.1"/>
    </source>
</evidence>
<evidence type="ECO:0000313" key="7">
    <source>
        <dbReference type="Proteomes" id="UP000077037"/>
    </source>
</evidence>
<dbReference type="GO" id="GO:0006351">
    <property type="term" value="P:DNA-templated transcription"/>
    <property type="evidence" value="ECO:0007669"/>
    <property type="project" value="TreeGrafter"/>
</dbReference>
<dbReference type="EMBL" id="FKBS01000014">
    <property type="protein sequence ID" value="SAI23619.1"/>
    <property type="molecule type" value="Genomic_DNA"/>
</dbReference>
<dbReference type="InterPro" id="IPR058163">
    <property type="entry name" value="LysR-type_TF_proteobact-type"/>
</dbReference>
<reference evidence="6 7" key="1">
    <citation type="submission" date="2016-03" db="EMBL/GenBank/DDBJ databases">
        <authorList>
            <consortium name="Pathogen Informatics"/>
        </authorList>
    </citation>
    <scope>NUCLEOTIDE SEQUENCE [LARGE SCALE GENOMIC DNA]</scope>
    <source>
        <strain evidence="6 7">NCTC13364</strain>
    </source>
</reference>
<proteinExistence type="inferred from homology"/>
<organism evidence="6 7">
    <name type="scientific">Bordetella ansorpii</name>
    <dbReference type="NCBI Taxonomy" id="288768"/>
    <lineage>
        <taxon>Bacteria</taxon>
        <taxon>Pseudomonadati</taxon>
        <taxon>Pseudomonadota</taxon>
        <taxon>Betaproteobacteria</taxon>
        <taxon>Burkholderiales</taxon>
        <taxon>Alcaligenaceae</taxon>
        <taxon>Bordetella</taxon>
    </lineage>
</organism>
<dbReference type="OrthoDB" id="8683153at2"/>
<accession>A0A157NS95</accession>
<evidence type="ECO:0000256" key="3">
    <source>
        <dbReference type="ARBA" id="ARBA00023125"/>
    </source>
</evidence>
<dbReference type="GO" id="GO:0043565">
    <property type="term" value="F:sequence-specific DNA binding"/>
    <property type="evidence" value="ECO:0007669"/>
    <property type="project" value="TreeGrafter"/>
</dbReference>
<dbReference type="Pfam" id="PF00126">
    <property type="entry name" value="HTH_1"/>
    <property type="match status" value="1"/>
</dbReference>
<protein>
    <submittedName>
        <fullName evidence="6">LysR family transcriptional regulator</fullName>
    </submittedName>
</protein>
<dbReference type="Gene3D" id="1.10.10.10">
    <property type="entry name" value="Winged helix-like DNA-binding domain superfamily/Winged helix DNA-binding domain"/>
    <property type="match status" value="1"/>
</dbReference>
<dbReference type="SUPFAM" id="SSF53850">
    <property type="entry name" value="Periplasmic binding protein-like II"/>
    <property type="match status" value="1"/>
</dbReference>
<dbReference type="PANTHER" id="PTHR30537:SF74">
    <property type="entry name" value="HTH-TYPE TRANSCRIPTIONAL REGULATOR TRPI"/>
    <property type="match status" value="1"/>
</dbReference>
<evidence type="ECO:0000256" key="2">
    <source>
        <dbReference type="ARBA" id="ARBA00023015"/>
    </source>
</evidence>
<dbReference type="PROSITE" id="PS50931">
    <property type="entry name" value="HTH_LYSR"/>
    <property type="match status" value="1"/>
</dbReference>
<dbReference type="PRINTS" id="PR00039">
    <property type="entry name" value="HTHLYSR"/>
</dbReference>
<keyword evidence="3" id="KW-0238">DNA-binding</keyword>
<dbReference type="RefSeq" id="WP_066410813.1">
    <property type="nucleotide sequence ID" value="NZ_FKBS01000014.1"/>
</dbReference>
<dbReference type="InterPro" id="IPR000847">
    <property type="entry name" value="LysR_HTH_N"/>
</dbReference>
<gene>
    <name evidence="6" type="primary">gcvA_3</name>
    <name evidence="6" type="ORF">SAMEA1982600_01874</name>
</gene>
<dbReference type="InterPro" id="IPR036390">
    <property type="entry name" value="WH_DNA-bd_sf"/>
</dbReference>
<keyword evidence="2" id="KW-0805">Transcription regulation</keyword>
<dbReference type="PANTHER" id="PTHR30537">
    <property type="entry name" value="HTH-TYPE TRANSCRIPTIONAL REGULATOR"/>
    <property type="match status" value="1"/>
</dbReference>
<dbReference type="Gene3D" id="3.40.190.10">
    <property type="entry name" value="Periplasmic binding protein-like II"/>
    <property type="match status" value="2"/>
</dbReference>
<keyword evidence="4" id="KW-0804">Transcription</keyword>
<evidence type="ECO:0000259" key="5">
    <source>
        <dbReference type="PROSITE" id="PS50931"/>
    </source>
</evidence>
<dbReference type="InterPro" id="IPR005119">
    <property type="entry name" value="LysR_subst-bd"/>
</dbReference>
<dbReference type="GO" id="GO:0003700">
    <property type="term" value="F:DNA-binding transcription factor activity"/>
    <property type="evidence" value="ECO:0007669"/>
    <property type="project" value="InterPro"/>
</dbReference>
<dbReference type="SUPFAM" id="SSF46785">
    <property type="entry name" value="Winged helix' DNA-binding domain"/>
    <property type="match status" value="1"/>
</dbReference>
<feature type="domain" description="HTH lysR-type" evidence="5">
    <location>
        <begin position="13"/>
        <end position="70"/>
    </location>
</feature>
<dbReference type="Proteomes" id="UP000077037">
    <property type="component" value="Unassembled WGS sequence"/>
</dbReference>
<name>A0A157NS95_9BORD</name>